<feature type="domain" description="RNA polymerase sigma-70" evidence="9">
    <location>
        <begin position="428"/>
        <end position="441"/>
    </location>
</feature>
<dbReference type="Gene3D" id="1.10.601.10">
    <property type="entry name" value="RNA Polymerase Primary Sigma Factor"/>
    <property type="match status" value="1"/>
</dbReference>
<dbReference type="PANTHER" id="PTHR30603:SF60">
    <property type="entry name" value="RNA POLYMERASE SIGMA FACTOR RPOD"/>
    <property type="match status" value="1"/>
</dbReference>
<evidence type="ECO:0000259" key="9">
    <source>
        <dbReference type="PROSITE" id="PS00715"/>
    </source>
</evidence>
<feature type="region of interest" description="Sigma-70 factor domain-3" evidence="6">
    <location>
        <begin position="483"/>
        <end position="559"/>
    </location>
</feature>
<dbReference type="InterPro" id="IPR013325">
    <property type="entry name" value="RNA_pol_sigma_r2"/>
</dbReference>
<feature type="DNA-binding region" description="H-T-H motif" evidence="6">
    <location>
        <begin position="598"/>
        <end position="617"/>
    </location>
</feature>
<dbReference type="InterPro" id="IPR000943">
    <property type="entry name" value="RNA_pol_sigma70"/>
</dbReference>
<dbReference type="EMBL" id="CP110820">
    <property type="protein sequence ID" value="WPX96870.1"/>
    <property type="molecule type" value="Genomic_DNA"/>
</dbReference>
<feature type="region of interest" description="Sigma-70 factor domain-2" evidence="6">
    <location>
        <begin position="404"/>
        <end position="474"/>
    </location>
</feature>
<dbReference type="Pfam" id="PF00140">
    <property type="entry name" value="Sigma70_r1_2"/>
    <property type="match status" value="1"/>
</dbReference>
<dbReference type="PRINTS" id="PR00046">
    <property type="entry name" value="SIGMA70FCT"/>
</dbReference>
<dbReference type="InterPro" id="IPR007631">
    <property type="entry name" value="RNA_pol_sigma_70_non-ess"/>
</dbReference>
<feature type="coiled-coil region" evidence="7">
    <location>
        <begin position="383"/>
        <end position="410"/>
    </location>
</feature>
<sequence>MQQVHTKLKDTKLHEKLQEYIKIGKISSEALDKIIPQDTTPEVINAVLSFLDESGITVVTPVATDQDLDVRLPGEVDGAEDMDGFETSSSGLDSSINNDDPVRMYLKEMGYKVLLTREGEVGVAKKIEDSRNKKIYYLIQTPTILKEMQDWYDDILTGKKLLREIIDIDATANSDGTSQTFDHQKEDINTSDNVEESEDSEEVEDFDDGRSFISAMENDLKPKILNKLSEISEYSRELLKSYHAINALKKLSAGALKKKDDMEISTITKAQEEYIAKITELLCDIRLNEQYIESVFTKLKNINKAIIQIESELIKVAVKANFNKINFLEGYNKIKLENDWFESFKAQGVKYNQLFEDNTSFFTKTEQKFNQIVEQCGLSISAFKELFHNVQKWERAVNKAKKEMIEANLRLVISIAKKYANRGLQFLDLIQEGNIGLMKAVDKFEYRRGYKFSTYATWWIRQAITRSIADQARTIRIPVHMIETINKIVRTSKQLAHDLGREPTSEEIAEQLSIPVEKVKKVLKISKEPMSLENQLGDDEGSTLGDFIEDPNAIKPIDSAVHSNLREITTKVLATLTTREEKVLRMRFGISMETDHTLEEVGKQFDVTRERIRQIEAKALRKLRHKTRAKKLSSFV</sequence>
<dbReference type="Proteomes" id="UP001327219">
    <property type="component" value="Chromosome"/>
</dbReference>
<dbReference type="PROSITE" id="PS00716">
    <property type="entry name" value="SIGMA70_2"/>
    <property type="match status" value="1"/>
</dbReference>
<reference evidence="11 12" key="1">
    <citation type="submission" date="2022-11" db="EMBL/GenBank/DDBJ databases">
        <title>Host association and intracellularity evolved multiple times independently in the Rickettsiales.</title>
        <authorList>
            <person name="Castelli M."/>
            <person name="Nardi T."/>
            <person name="Gammuto L."/>
            <person name="Bellinzona G."/>
            <person name="Sabaneyeva E."/>
            <person name="Potekhin A."/>
            <person name="Serra V."/>
            <person name="Petroni G."/>
            <person name="Sassera D."/>
        </authorList>
    </citation>
    <scope>NUCLEOTIDE SEQUENCE [LARGE SCALE GENOMIC DNA]</scope>
    <source>
        <strain evidence="11 12">NDG2</strain>
    </source>
</reference>
<keyword evidence="4 6" id="KW-0238">DNA-binding</keyword>
<evidence type="ECO:0000256" key="8">
    <source>
        <dbReference type="SAM" id="MobiDB-lite"/>
    </source>
</evidence>
<dbReference type="InterPro" id="IPR014284">
    <property type="entry name" value="RNA_pol_sigma-70_dom"/>
</dbReference>
<keyword evidence="2 6" id="KW-0805">Transcription regulation</keyword>
<evidence type="ECO:0000313" key="11">
    <source>
        <dbReference type="EMBL" id="WPX96870.1"/>
    </source>
</evidence>
<feature type="region of interest" description="Disordered" evidence="8">
    <location>
        <begin position="173"/>
        <end position="203"/>
    </location>
</feature>
<keyword evidence="12" id="KW-1185">Reference proteome</keyword>
<protein>
    <recommendedName>
        <fullName evidence="6">RNA polymerase sigma factor RpoD</fullName>
    </recommendedName>
    <alternativeName>
        <fullName evidence="6">Sigma-70</fullName>
    </alternativeName>
</protein>
<dbReference type="InterPro" id="IPR013324">
    <property type="entry name" value="RNA_pol_sigma_r3/r4-like"/>
</dbReference>
<organism evidence="11 12">
    <name type="scientific">Candidatus Bandiella euplotis</name>
    <dbReference type="NCBI Taxonomy" id="1664265"/>
    <lineage>
        <taxon>Bacteria</taxon>
        <taxon>Pseudomonadati</taxon>
        <taxon>Pseudomonadota</taxon>
        <taxon>Alphaproteobacteria</taxon>
        <taxon>Rickettsiales</taxon>
        <taxon>Candidatus Midichloriaceae</taxon>
        <taxon>Candidatus Bandiella</taxon>
    </lineage>
</organism>
<dbReference type="InterPro" id="IPR007627">
    <property type="entry name" value="RNA_pol_sigma70_r2"/>
</dbReference>
<evidence type="ECO:0000256" key="2">
    <source>
        <dbReference type="ARBA" id="ARBA00023015"/>
    </source>
</evidence>
<dbReference type="HAMAP" id="MF_00963">
    <property type="entry name" value="Sigma70_RpoD_SigA"/>
    <property type="match status" value="1"/>
</dbReference>
<keyword evidence="3 6" id="KW-0731">Sigma factor</keyword>
<dbReference type="PROSITE" id="PS00715">
    <property type="entry name" value="SIGMA70_1"/>
    <property type="match status" value="1"/>
</dbReference>
<dbReference type="NCBIfam" id="TIGR02393">
    <property type="entry name" value="RpoD_Cterm"/>
    <property type="match status" value="1"/>
</dbReference>
<keyword evidence="5 6" id="KW-0804">Transcription</keyword>
<evidence type="ECO:0000256" key="6">
    <source>
        <dbReference type="HAMAP-Rule" id="MF_00963"/>
    </source>
</evidence>
<comment type="function">
    <text evidence="6">Sigma factors are initiation factors that promote the attachment of RNA polymerase to specific initiation sites and are then released. This sigma factor is the primary sigma factor during exponential growth.</text>
</comment>
<dbReference type="Pfam" id="PF04539">
    <property type="entry name" value="Sigma70_r3"/>
    <property type="match status" value="1"/>
</dbReference>
<evidence type="ECO:0000256" key="4">
    <source>
        <dbReference type="ARBA" id="ARBA00023125"/>
    </source>
</evidence>
<keyword evidence="1 6" id="KW-0963">Cytoplasm</keyword>
<dbReference type="InterPro" id="IPR007630">
    <property type="entry name" value="RNA_pol_sigma70_r4"/>
</dbReference>
<evidence type="ECO:0000256" key="3">
    <source>
        <dbReference type="ARBA" id="ARBA00023082"/>
    </source>
</evidence>
<dbReference type="PANTHER" id="PTHR30603">
    <property type="entry name" value="RNA POLYMERASE SIGMA FACTOR RPO"/>
    <property type="match status" value="1"/>
</dbReference>
<evidence type="ECO:0000259" key="10">
    <source>
        <dbReference type="PROSITE" id="PS00716"/>
    </source>
</evidence>
<dbReference type="Pfam" id="PF04542">
    <property type="entry name" value="Sigma70_r2"/>
    <property type="match status" value="1"/>
</dbReference>
<dbReference type="RefSeq" id="WP_323732559.1">
    <property type="nucleotide sequence ID" value="NZ_CP110820.1"/>
</dbReference>
<dbReference type="InterPro" id="IPR050239">
    <property type="entry name" value="Sigma-70_RNA_pol_init_factors"/>
</dbReference>
<dbReference type="SUPFAM" id="SSF88659">
    <property type="entry name" value="Sigma3 and sigma4 domains of RNA polymerase sigma factors"/>
    <property type="match status" value="2"/>
</dbReference>
<dbReference type="SUPFAM" id="SSF88946">
    <property type="entry name" value="Sigma2 domain of RNA polymerase sigma factors"/>
    <property type="match status" value="1"/>
</dbReference>
<comment type="subcellular location">
    <subcellularLocation>
        <location evidence="6">Cytoplasm</location>
    </subcellularLocation>
</comment>
<feature type="region of interest" description="Sigma-70 factor domain-4" evidence="6">
    <location>
        <begin position="572"/>
        <end position="625"/>
    </location>
</feature>
<feature type="compositionally biased region" description="Acidic residues" evidence="8">
    <location>
        <begin position="193"/>
        <end position="203"/>
    </location>
</feature>
<feature type="domain" description="RNA polymerase sigma-70" evidence="10">
    <location>
        <begin position="597"/>
        <end position="623"/>
    </location>
</feature>
<keyword evidence="7" id="KW-0175">Coiled coil</keyword>
<evidence type="ECO:0000256" key="1">
    <source>
        <dbReference type="ARBA" id="ARBA00022490"/>
    </source>
</evidence>
<accession>A0ABZ0UPQ9</accession>
<comment type="subunit">
    <text evidence="6">Interacts transiently with the RNA polymerase catalytic core.</text>
</comment>
<gene>
    <name evidence="6" type="primary">rpoD</name>
    <name evidence="11" type="ORF">Bandiella_01004</name>
</gene>
<feature type="short sequence motif" description="Interaction with polymerase core subunit RpoC" evidence="6">
    <location>
        <begin position="428"/>
        <end position="431"/>
    </location>
</feature>
<proteinExistence type="inferred from homology"/>
<evidence type="ECO:0000256" key="5">
    <source>
        <dbReference type="ARBA" id="ARBA00023163"/>
    </source>
</evidence>
<comment type="similarity">
    <text evidence="6">Belongs to the sigma-70 factor family. RpoD/SigA subfamily.</text>
</comment>
<name>A0ABZ0UPQ9_9RICK</name>
<dbReference type="InterPro" id="IPR012760">
    <property type="entry name" value="RNA_pol_sigma_RpoD_C"/>
</dbReference>
<dbReference type="Pfam" id="PF04546">
    <property type="entry name" value="Sigma70_ner"/>
    <property type="match status" value="1"/>
</dbReference>
<dbReference type="InterPro" id="IPR007624">
    <property type="entry name" value="RNA_pol_sigma70_r3"/>
</dbReference>
<dbReference type="Pfam" id="PF04545">
    <property type="entry name" value="Sigma70_r4"/>
    <property type="match status" value="1"/>
</dbReference>
<dbReference type="InterPro" id="IPR028630">
    <property type="entry name" value="Sigma70_RpoD"/>
</dbReference>
<dbReference type="NCBIfam" id="TIGR02937">
    <property type="entry name" value="sigma70-ECF"/>
    <property type="match status" value="1"/>
</dbReference>
<dbReference type="InterPro" id="IPR036388">
    <property type="entry name" value="WH-like_DNA-bd_sf"/>
</dbReference>
<dbReference type="InterPro" id="IPR009042">
    <property type="entry name" value="RNA_pol_sigma70_r1_2"/>
</dbReference>
<dbReference type="Gene3D" id="1.10.10.10">
    <property type="entry name" value="Winged helix-like DNA-binding domain superfamily/Winged helix DNA-binding domain"/>
    <property type="match status" value="2"/>
</dbReference>
<dbReference type="CDD" id="cd06171">
    <property type="entry name" value="Sigma70_r4"/>
    <property type="match status" value="1"/>
</dbReference>
<evidence type="ECO:0000313" key="12">
    <source>
        <dbReference type="Proteomes" id="UP001327219"/>
    </source>
</evidence>
<evidence type="ECO:0000256" key="7">
    <source>
        <dbReference type="SAM" id="Coils"/>
    </source>
</evidence>
<dbReference type="NCBIfam" id="NF004208">
    <property type="entry name" value="PRK05658.1"/>
    <property type="match status" value="1"/>
</dbReference>